<accession>A0ABS5VDG5</accession>
<protein>
    <recommendedName>
        <fullName evidence="4">Alpha/beta hydrolase</fullName>
    </recommendedName>
</protein>
<keyword evidence="3" id="KW-1185">Reference proteome</keyword>
<gene>
    <name evidence="2" type="ORF">KK097_06660</name>
</gene>
<dbReference type="Proteomes" id="UP001519641">
    <property type="component" value="Unassembled WGS sequence"/>
</dbReference>
<feature type="region of interest" description="Disordered" evidence="1">
    <location>
        <begin position="80"/>
        <end position="100"/>
    </location>
</feature>
<reference evidence="2 3" key="1">
    <citation type="submission" date="2021-05" db="EMBL/GenBank/DDBJ databases">
        <title>Whole genome sequence of Curtobacterium flaccumfaciens pv. flaccumfaciens strain CFBP 8819.</title>
        <authorList>
            <person name="Osdaghi E."/>
            <person name="Taghouti G."/>
            <person name="Portier P."/>
            <person name="Fazliarab A."/>
            <person name="Taghavi S.M."/>
            <person name="Briand M."/>
            <person name="Le-Saux M."/>
            <person name="Jacques M.-A."/>
        </authorList>
    </citation>
    <scope>NUCLEOTIDE SEQUENCE [LARGE SCALE GENOMIC DNA]</scope>
    <source>
        <strain evidence="2 3">CFBP 8819</strain>
    </source>
</reference>
<feature type="compositionally biased region" description="Polar residues" evidence="1">
    <location>
        <begin position="81"/>
        <end position="95"/>
    </location>
</feature>
<evidence type="ECO:0000313" key="3">
    <source>
        <dbReference type="Proteomes" id="UP001519641"/>
    </source>
</evidence>
<evidence type="ECO:0000256" key="1">
    <source>
        <dbReference type="SAM" id="MobiDB-lite"/>
    </source>
</evidence>
<comment type="caution">
    <text evidence="2">The sequence shown here is derived from an EMBL/GenBank/DDBJ whole genome shotgun (WGS) entry which is preliminary data.</text>
</comment>
<dbReference type="Gene3D" id="3.40.50.1820">
    <property type="entry name" value="alpha/beta hydrolase"/>
    <property type="match status" value="1"/>
</dbReference>
<evidence type="ECO:0008006" key="4">
    <source>
        <dbReference type="Google" id="ProtNLM"/>
    </source>
</evidence>
<organism evidence="2 3">
    <name type="scientific">Curtobacterium aurantiacum</name>
    <dbReference type="NCBI Taxonomy" id="3236919"/>
    <lineage>
        <taxon>Bacteria</taxon>
        <taxon>Bacillati</taxon>
        <taxon>Actinomycetota</taxon>
        <taxon>Actinomycetes</taxon>
        <taxon>Micrococcales</taxon>
        <taxon>Microbacteriaceae</taxon>
        <taxon>Curtobacterium</taxon>
    </lineage>
</organism>
<sequence length="344" mass="35446">MTGARITALGTAAGAVGTLGLGAFVARRLLFPTPYTATATVRSATDTEVELTATRDTRLPGTYDLQRDGARVQVGAIIAASSDSGPTTESGASSDSVRRSVTGPVATGAWGWDALRYDGPDDVPGTEPEAATTHVVHVHGQSLGPRQVLRGVGVWRSLGASSEVIDTTDLPLRSLDPGAADRIVAAVRAARARGAQRVVLQGWSAGALACSVAAARVDVDGLVVVSPLLDVASALRGAVRGAHLPAFVGTVAARIATTNVLSRLAGAPTPVTTTTWQDSATPTLLIHSEADALVAVDDVTAVAARQGATTVAFRTAPHTLEWNEDPERWERAVRDFAARLTDAA</sequence>
<dbReference type="EMBL" id="JAHEWS010000008">
    <property type="protein sequence ID" value="MBT1587497.1"/>
    <property type="molecule type" value="Genomic_DNA"/>
</dbReference>
<dbReference type="RefSeq" id="WP_214544123.1">
    <property type="nucleotide sequence ID" value="NZ_JAHEWS010000008.1"/>
</dbReference>
<proteinExistence type="predicted"/>
<evidence type="ECO:0000313" key="2">
    <source>
        <dbReference type="EMBL" id="MBT1587497.1"/>
    </source>
</evidence>
<name>A0ABS5VDG5_9MICO</name>
<dbReference type="SUPFAM" id="SSF53474">
    <property type="entry name" value="alpha/beta-Hydrolases"/>
    <property type="match status" value="1"/>
</dbReference>
<dbReference type="InterPro" id="IPR029058">
    <property type="entry name" value="AB_hydrolase_fold"/>
</dbReference>